<sequence>MAIAPLCFSLVSSSGVSFAGLVLVLLSLASLALLLLIAATRRPRDEAAALGEAEIEAKRAGQ</sequence>
<dbReference type="EMBL" id="BARV01028924">
    <property type="protein sequence ID" value="GAI39083.1"/>
    <property type="molecule type" value="Genomic_DNA"/>
</dbReference>
<keyword evidence="1" id="KW-0812">Transmembrane</keyword>
<feature type="transmembrane region" description="Helical" evidence="1">
    <location>
        <begin position="18"/>
        <end position="39"/>
    </location>
</feature>
<proteinExistence type="predicted"/>
<name>X1N674_9ZZZZ</name>
<evidence type="ECO:0000313" key="2">
    <source>
        <dbReference type="EMBL" id="GAI39083.1"/>
    </source>
</evidence>
<accession>X1N674</accession>
<organism evidence="2">
    <name type="scientific">marine sediment metagenome</name>
    <dbReference type="NCBI Taxonomy" id="412755"/>
    <lineage>
        <taxon>unclassified sequences</taxon>
        <taxon>metagenomes</taxon>
        <taxon>ecological metagenomes</taxon>
    </lineage>
</organism>
<gene>
    <name evidence="2" type="ORF">S06H3_46201</name>
</gene>
<keyword evidence="1" id="KW-1133">Transmembrane helix</keyword>
<reference evidence="2" key="1">
    <citation type="journal article" date="2014" name="Front. Microbiol.">
        <title>High frequency of phylogenetically diverse reductive dehalogenase-homologous genes in deep subseafloor sedimentary metagenomes.</title>
        <authorList>
            <person name="Kawai M."/>
            <person name="Futagami T."/>
            <person name="Toyoda A."/>
            <person name="Takaki Y."/>
            <person name="Nishi S."/>
            <person name="Hori S."/>
            <person name="Arai W."/>
            <person name="Tsubouchi T."/>
            <person name="Morono Y."/>
            <person name="Uchiyama I."/>
            <person name="Ito T."/>
            <person name="Fujiyama A."/>
            <person name="Inagaki F."/>
            <person name="Takami H."/>
        </authorList>
    </citation>
    <scope>NUCLEOTIDE SEQUENCE</scope>
    <source>
        <strain evidence="2">Expedition CK06-06</strain>
    </source>
</reference>
<dbReference type="AlphaFoldDB" id="X1N674"/>
<keyword evidence="1" id="KW-0472">Membrane</keyword>
<comment type="caution">
    <text evidence="2">The sequence shown here is derived from an EMBL/GenBank/DDBJ whole genome shotgun (WGS) entry which is preliminary data.</text>
</comment>
<protein>
    <submittedName>
        <fullName evidence="2">Uncharacterized protein</fullName>
    </submittedName>
</protein>
<evidence type="ECO:0000256" key="1">
    <source>
        <dbReference type="SAM" id="Phobius"/>
    </source>
</evidence>